<feature type="domain" description="Homeobox" evidence="8">
    <location>
        <begin position="125"/>
        <end position="185"/>
    </location>
</feature>
<proteinExistence type="predicted"/>
<name>A0A671ELA7_RHIFE</name>
<dbReference type="GO" id="GO:0005634">
    <property type="term" value="C:nucleus"/>
    <property type="evidence" value="ECO:0007669"/>
    <property type="project" value="UniProtKB-SubCell"/>
</dbReference>
<reference evidence="9 10" key="2">
    <citation type="journal article" date="2018" name="Annu Rev Anim Biosci">
        <title>Bat Biology, Genomes, and the Bat1K Project: To Generate Chromosome-Level Genomes for All Living Bat Species.</title>
        <authorList>
            <person name="Teeling E.C."/>
            <person name="Vernes S.C."/>
            <person name="Davalos L.M."/>
            <person name="Ray D.A."/>
            <person name="Gilbert M.T.P."/>
            <person name="Myers E."/>
        </authorList>
    </citation>
    <scope>NUCLEOTIDE SEQUENCE</scope>
</reference>
<evidence type="ECO:0000256" key="1">
    <source>
        <dbReference type="ARBA" id="ARBA00004123"/>
    </source>
</evidence>
<dbReference type="SMART" id="SM00389">
    <property type="entry name" value="HOX"/>
    <property type="match status" value="1"/>
</dbReference>
<dbReference type="GO" id="GO:0003677">
    <property type="term" value="F:DNA binding"/>
    <property type="evidence" value="ECO:0007669"/>
    <property type="project" value="UniProtKB-UniRule"/>
</dbReference>
<evidence type="ECO:0000256" key="5">
    <source>
        <dbReference type="PROSITE-ProRule" id="PRU00108"/>
    </source>
</evidence>
<dbReference type="Gene3D" id="1.10.10.60">
    <property type="entry name" value="Homeodomain-like"/>
    <property type="match status" value="1"/>
</dbReference>
<dbReference type="CDD" id="cd00086">
    <property type="entry name" value="homeodomain"/>
    <property type="match status" value="1"/>
</dbReference>
<dbReference type="InterPro" id="IPR050848">
    <property type="entry name" value="Homeobox_TF"/>
</dbReference>
<dbReference type="GeneTree" id="ENSGT00940000163757"/>
<evidence type="ECO:0000256" key="6">
    <source>
        <dbReference type="RuleBase" id="RU000682"/>
    </source>
</evidence>
<keyword evidence="3 5" id="KW-0371">Homeobox</keyword>
<dbReference type="PANTHER" id="PTHR24333:SF5">
    <property type="entry name" value="VENT HOMEOBOX"/>
    <property type="match status" value="1"/>
</dbReference>
<feature type="region of interest" description="Disordered" evidence="7">
    <location>
        <begin position="106"/>
        <end position="128"/>
    </location>
</feature>
<reference evidence="9" key="5">
    <citation type="submission" date="2025-09" db="UniProtKB">
        <authorList>
            <consortium name="Ensembl"/>
        </authorList>
    </citation>
    <scope>IDENTIFICATION</scope>
</reference>
<evidence type="ECO:0000256" key="4">
    <source>
        <dbReference type="ARBA" id="ARBA00023242"/>
    </source>
</evidence>
<dbReference type="Proteomes" id="UP000472240">
    <property type="component" value="Chromosome 16"/>
</dbReference>
<accession>A0A671ELA7</accession>
<dbReference type="GO" id="GO:0000981">
    <property type="term" value="F:DNA-binding transcription factor activity, RNA polymerase II-specific"/>
    <property type="evidence" value="ECO:0007669"/>
    <property type="project" value="InterPro"/>
</dbReference>
<evidence type="ECO:0000259" key="8">
    <source>
        <dbReference type="PROSITE" id="PS50071"/>
    </source>
</evidence>
<dbReference type="InterPro" id="IPR009057">
    <property type="entry name" value="Homeodomain-like_sf"/>
</dbReference>
<keyword evidence="10" id="KW-1185">Reference proteome</keyword>
<dbReference type="InParanoid" id="A0A671ELA7"/>
<evidence type="ECO:0000256" key="3">
    <source>
        <dbReference type="ARBA" id="ARBA00023155"/>
    </source>
</evidence>
<feature type="region of interest" description="Disordered" evidence="7">
    <location>
        <begin position="1"/>
        <end position="34"/>
    </location>
</feature>
<organism evidence="9 10">
    <name type="scientific">Rhinolophus ferrumequinum</name>
    <name type="common">Greater horseshoe bat</name>
    <dbReference type="NCBI Taxonomy" id="59479"/>
    <lineage>
        <taxon>Eukaryota</taxon>
        <taxon>Metazoa</taxon>
        <taxon>Chordata</taxon>
        <taxon>Craniata</taxon>
        <taxon>Vertebrata</taxon>
        <taxon>Euteleostomi</taxon>
        <taxon>Mammalia</taxon>
        <taxon>Eutheria</taxon>
        <taxon>Laurasiatheria</taxon>
        <taxon>Chiroptera</taxon>
        <taxon>Yinpterochiroptera</taxon>
        <taxon>Rhinolophoidea</taxon>
        <taxon>Rhinolophidae</taxon>
        <taxon>Rhinolophinae</taxon>
        <taxon>Rhinolophus</taxon>
    </lineage>
</organism>
<dbReference type="Pfam" id="PF00046">
    <property type="entry name" value="Homeodomain"/>
    <property type="match status" value="1"/>
</dbReference>
<dbReference type="Ensembl" id="ENSRFET00010015460.1">
    <property type="protein sequence ID" value="ENSRFEP00010014139.1"/>
    <property type="gene ID" value="ENSRFEG00010009587.1"/>
</dbReference>
<evidence type="ECO:0000256" key="2">
    <source>
        <dbReference type="ARBA" id="ARBA00023125"/>
    </source>
</evidence>
<keyword evidence="2 5" id="KW-0238">DNA-binding</keyword>
<dbReference type="InterPro" id="IPR017970">
    <property type="entry name" value="Homeobox_CS"/>
</dbReference>
<dbReference type="PROSITE" id="PS50071">
    <property type="entry name" value="HOMEOBOX_2"/>
    <property type="match status" value="1"/>
</dbReference>
<dbReference type="AlphaFoldDB" id="A0A671ELA7"/>
<reference evidence="9" key="4">
    <citation type="submission" date="2025-08" db="UniProtKB">
        <authorList>
            <consortium name="Ensembl"/>
        </authorList>
    </citation>
    <scope>IDENTIFICATION</scope>
</reference>
<comment type="subcellular location">
    <subcellularLocation>
        <location evidence="1 5 6">Nucleus</location>
    </subcellularLocation>
</comment>
<dbReference type="PANTHER" id="PTHR24333">
    <property type="entry name" value="HOMEO BOX HB9 LIKE A-RELATED"/>
    <property type="match status" value="1"/>
</dbReference>
<reference evidence="9 10" key="1">
    <citation type="journal article" date="2015" name="Annu Rev Anim Biosci">
        <title>The Genome 10K Project: a way forward.</title>
        <authorList>
            <person name="Koepfli K.P."/>
            <person name="Paten B."/>
            <person name="O'Brien S.J."/>
            <person name="Koepfli K.P."/>
            <person name="Paten B."/>
            <person name="Antunes A."/>
            <person name="Belov K."/>
            <person name="Bustamante C."/>
            <person name="Castoe T.A."/>
            <person name="Clawson H."/>
            <person name="Crawford A.J."/>
            <person name="Diekhans M."/>
            <person name="Distel D."/>
            <person name="Durbin R."/>
            <person name="Earl D."/>
            <person name="Fujita M.K."/>
            <person name="Gamble T."/>
            <person name="Georges A."/>
            <person name="Gemmell N."/>
            <person name="Gilbert M.T."/>
            <person name="Graves J.M."/>
            <person name="Green R.E."/>
            <person name="Hickey G."/>
            <person name="Jarvis E.D."/>
            <person name="Johnson W."/>
            <person name="Komissarov A."/>
            <person name="Korf I."/>
            <person name="Kuhn R."/>
            <person name="Larkin D.M."/>
            <person name="Lewin H."/>
            <person name="Lopez J.V."/>
            <person name="Ma J."/>
            <person name="Marques-Bonet T."/>
            <person name="Miller W."/>
            <person name="Murphy R."/>
            <person name="Pevzner P."/>
            <person name="Shapiro B."/>
            <person name="Steiner C."/>
            <person name="Tamazian G."/>
            <person name="Venkatesh B."/>
            <person name="Wang J."/>
            <person name="Wayne R."/>
            <person name="Wiley E."/>
            <person name="Yang H."/>
            <person name="Zhang G."/>
            <person name="Haussler D."/>
            <person name="Ryder O."/>
            <person name="O'Brien S.J."/>
        </authorList>
    </citation>
    <scope>NUCLEOTIDE SEQUENCE</scope>
</reference>
<dbReference type="SUPFAM" id="SSF46689">
    <property type="entry name" value="Homeodomain-like"/>
    <property type="match status" value="1"/>
</dbReference>
<dbReference type="PROSITE" id="PS00027">
    <property type="entry name" value="HOMEOBOX_1"/>
    <property type="match status" value="1"/>
</dbReference>
<evidence type="ECO:0000313" key="10">
    <source>
        <dbReference type="Proteomes" id="UP000472240"/>
    </source>
</evidence>
<evidence type="ECO:0000256" key="7">
    <source>
        <dbReference type="SAM" id="MobiDB-lite"/>
    </source>
</evidence>
<dbReference type="InterPro" id="IPR001356">
    <property type="entry name" value="HD"/>
</dbReference>
<reference evidence="10" key="3">
    <citation type="submission" date="2018-12" db="EMBL/GenBank/DDBJ databases">
        <title>G10K-VGP greater horseshoe bat female genome, primary haplotype.</title>
        <authorList>
            <person name="Teeling E."/>
            <person name="Myers G."/>
            <person name="Vernes S."/>
            <person name="Pippel M."/>
            <person name="Winkler S."/>
            <person name="Fedrigo O."/>
            <person name="Rhie A."/>
            <person name="Koren S."/>
            <person name="Phillippy A."/>
            <person name="Lewin H."/>
            <person name="Damas J."/>
            <person name="Howe K."/>
            <person name="Mountcastle J."/>
            <person name="Jarvis E.D."/>
        </authorList>
    </citation>
    <scope>NUCLEOTIDE SEQUENCE [LARGE SCALE GENOMIC DNA]</scope>
</reference>
<protein>
    <recommendedName>
        <fullName evidence="8">Homeobox domain-containing protein</fullName>
    </recommendedName>
</protein>
<sequence>MSCWRQKPATPASGAPRSEGGRPANRKLQLLPHTPRDTWRVIQIPSFIPRSPVTECGRCRGRRNTPVRVRGVALHSCHLSTADPQGRVSSSWEAPQTVGVEELKSSEASVPGMSTAGLSKEADSTRPPRVRTAFTAQQVSTLESSFQHQRYLGPLERRRLAQKMQLSEAQIKTWFQNRRMKHKRQLQDSQPNAPLPGALYTPLAFCPPSPVLGSGLQLLYPWAPLPGPSVLAQPPGSLWGPCQVEHASVASAWAPSGRQPLLCCLPDPGSQVHTLGPALSRGPWGLCVLPETGSAF</sequence>
<feature type="DNA-binding region" description="Homeobox" evidence="5">
    <location>
        <begin position="127"/>
        <end position="186"/>
    </location>
</feature>
<evidence type="ECO:0000313" key="9">
    <source>
        <dbReference type="Ensembl" id="ENSRFEP00010014139.1"/>
    </source>
</evidence>
<keyword evidence="4 5" id="KW-0539">Nucleus</keyword>